<dbReference type="Pfam" id="PF00535">
    <property type="entry name" value="Glycos_transf_2"/>
    <property type="match status" value="1"/>
</dbReference>
<proteinExistence type="predicted"/>
<comment type="caution">
    <text evidence="2">The sequence shown here is derived from an EMBL/GenBank/DDBJ whole genome shotgun (WGS) entry which is preliminary data.</text>
</comment>
<dbReference type="PANTHER" id="PTHR22916">
    <property type="entry name" value="GLYCOSYLTRANSFERASE"/>
    <property type="match status" value="1"/>
</dbReference>
<dbReference type="RefSeq" id="WP_148065783.1">
    <property type="nucleotide sequence ID" value="NZ_VRYZ01000009.1"/>
</dbReference>
<reference evidence="2 3" key="1">
    <citation type="submission" date="2019-08" db="EMBL/GenBank/DDBJ databases">
        <title>Parahaliea maris sp. nov., isolated from the surface seawater.</title>
        <authorList>
            <person name="Liu Y."/>
        </authorList>
    </citation>
    <scope>NUCLEOTIDE SEQUENCE [LARGE SCALE GENOMIC DNA]</scope>
    <source>
        <strain evidence="2 3">S2-26</strain>
    </source>
</reference>
<evidence type="ECO:0000259" key="1">
    <source>
        <dbReference type="Pfam" id="PF00535"/>
    </source>
</evidence>
<keyword evidence="3" id="KW-1185">Reference proteome</keyword>
<dbReference type="EMBL" id="VRYZ01000009">
    <property type="protein sequence ID" value="TXS89422.1"/>
    <property type="molecule type" value="Genomic_DNA"/>
</dbReference>
<name>A0A5C8ZNV4_9GAMM</name>
<dbReference type="CDD" id="cd00761">
    <property type="entry name" value="Glyco_tranf_GTA_type"/>
    <property type="match status" value="1"/>
</dbReference>
<keyword evidence="2" id="KW-0808">Transferase</keyword>
<evidence type="ECO:0000313" key="3">
    <source>
        <dbReference type="Proteomes" id="UP000321933"/>
    </source>
</evidence>
<feature type="domain" description="Glycosyltransferase 2-like" evidence="1">
    <location>
        <begin position="371"/>
        <end position="522"/>
    </location>
</feature>
<dbReference type="Proteomes" id="UP000321933">
    <property type="component" value="Unassembled WGS sequence"/>
</dbReference>
<evidence type="ECO:0000313" key="2">
    <source>
        <dbReference type="EMBL" id="TXS89422.1"/>
    </source>
</evidence>
<dbReference type="AlphaFoldDB" id="A0A5C8ZNV4"/>
<dbReference type="GO" id="GO:0016758">
    <property type="term" value="F:hexosyltransferase activity"/>
    <property type="evidence" value="ECO:0007669"/>
    <property type="project" value="UniProtKB-ARBA"/>
</dbReference>
<dbReference type="InterPro" id="IPR001173">
    <property type="entry name" value="Glyco_trans_2-like"/>
</dbReference>
<accession>A0A5C8ZNV4</accession>
<protein>
    <submittedName>
        <fullName evidence="2">Glycosyltransferase family 2 protein</fullName>
    </submittedName>
</protein>
<sequence length="589" mass="67418">MWKPEKTIRSEVRWAAPESRLKILPSDRTLGINIGFIGSEELFSELSLEVNCYRLDNTNWQLILEFSSIDFVLIESNITNSGSPWNNYYIENSAAFERLNRIINAATSKSLPVAFWHTLDYTYFELFKSIARRCDAVFSADPQLLTQKAWKKFNATYLPSGVQPRIYNPYHSYDEHVEPDHFDIAIDALGDYLADSHYVDNLCRAFGHRSILLYDSNNNIFRSKLPKVEGKNNLVIGGCVSNRSKSKILKQSSFYIEPKNSMISPTRRQRMKLQAAASSTAVFSSSEHRDSLLQSNPTYYHSSDYDLVSQVRAGLTDSLYGDRLSHIAWRTTLNEHTLHQRLQTIATTLGLGIIINQKPKASLILPTIRPHFLPHALQQYDSQLYSNKELIIVFNGHYADYIQYKEQLSGRDDIKLSYLAEENHAGACMNLGIATASGDYIFRFDDDDIYGEHYIGDMMLHFLFSGTDFAGKPLRYYKQDDQLYLHSREGLECRYLELFQSADLEHGKVFVSGSTISGRRSTFLDYPYPDSLGAADTAWYHLVNMASLNGLCTDRFNSIFCRRSGPGEHTWKMKSMSKTSTYQEHDLII</sequence>
<organism evidence="2 3">
    <name type="scientific">Parahaliea aestuarii</name>
    <dbReference type="NCBI Taxonomy" id="1852021"/>
    <lineage>
        <taxon>Bacteria</taxon>
        <taxon>Pseudomonadati</taxon>
        <taxon>Pseudomonadota</taxon>
        <taxon>Gammaproteobacteria</taxon>
        <taxon>Cellvibrionales</taxon>
        <taxon>Halieaceae</taxon>
        <taxon>Parahaliea</taxon>
    </lineage>
</organism>
<gene>
    <name evidence="2" type="ORF">FVW59_18070</name>
</gene>
<dbReference type="OrthoDB" id="9179784at2"/>
<dbReference type="Gene3D" id="3.90.550.10">
    <property type="entry name" value="Spore Coat Polysaccharide Biosynthesis Protein SpsA, Chain A"/>
    <property type="match status" value="1"/>
</dbReference>
<dbReference type="InterPro" id="IPR029044">
    <property type="entry name" value="Nucleotide-diphossugar_trans"/>
</dbReference>
<dbReference type="SUPFAM" id="SSF53448">
    <property type="entry name" value="Nucleotide-diphospho-sugar transferases"/>
    <property type="match status" value="1"/>
</dbReference>